<keyword evidence="2" id="KW-1185">Reference proteome</keyword>
<accession>A0A1A8T3N1</accession>
<sequence>METNVKDDTTMAVTPNLVTPATDKLPHWILSPPQDSSHLYGVGSAPRIDNIALSFAQAEQNGNAQIAQQLRTQVSQINTQNTQVSNATGQPEQVTRIQSAYTQVKTPPIELEQTVNEARFAGKDVVYALQSLNRDRIVAKLKLTMQDIDEAIQQQASRLSSKPGAAPREQDWRTYMRLIPLFAKRKTTHDKLALYDQHVGSFLHSDPAISSLETQTNKALSEFGFNTTNTSFPQALNSALSTFGLTPKVHSTFQLTSQTRQHSQTQDGRFYVFEEGTLSLLDSTGNQLGTWTANGRGISTNKDSAIQQAQADWSSEAIQAMFHWLTGQQ</sequence>
<dbReference type="Gene3D" id="3.10.28.20">
    <property type="entry name" value="Acetamidase/Formamidase-like domains"/>
    <property type="match status" value="1"/>
</dbReference>
<dbReference type="RefSeq" id="WP_175365257.1">
    <property type="nucleotide sequence ID" value="NZ_FLOB01000001.1"/>
</dbReference>
<protein>
    <recommendedName>
        <fullName evidence="3">LPP20 lipoprotein</fullName>
    </recommendedName>
</protein>
<dbReference type="EMBL" id="FLOB01000001">
    <property type="protein sequence ID" value="SBS26787.1"/>
    <property type="molecule type" value="Genomic_DNA"/>
</dbReference>
<evidence type="ECO:0000313" key="1">
    <source>
        <dbReference type="EMBL" id="SBS26787.1"/>
    </source>
</evidence>
<dbReference type="STRING" id="1792290.MSP8886_00704"/>
<dbReference type="Proteomes" id="UP000092544">
    <property type="component" value="Unassembled WGS sequence"/>
</dbReference>
<gene>
    <name evidence="1" type="ORF">MSP8886_00704</name>
</gene>
<evidence type="ECO:0008006" key="3">
    <source>
        <dbReference type="Google" id="ProtNLM"/>
    </source>
</evidence>
<evidence type="ECO:0000313" key="2">
    <source>
        <dbReference type="Proteomes" id="UP000092544"/>
    </source>
</evidence>
<dbReference type="AlphaFoldDB" id="A0A1A8T3N1"/>
<organism evidence="1 2">
    <name type="scientific">Marinomonas spartinae</name>
    <dbReference type="NCBI Taxonomy" id="1792290"/>
    <lineage>
        <taxon>Bacteria</taxon>
        <taxon>Pseudomonadati</taxon>
        <taxon>Pseudomonadota</taxon>
        <taxon>Gammaproteobacteria</taxon>
        <taxon>Oceanospirillales</taxon>
        <taxon>Oceanospirillaceae</taxon>
        <taxon>Marinomonas</taxon>
    </lineage>
</organism>
<name>A0A1A8T3N1_9GAMM</name>
<reference evidence="1 2" key="1">
    <citation type="submission" date="2016-06" db="EMBL/GenBank/DDBJ databases">
        <authorList>
            <person name="Kjaerup R.B."/>
            <person name="Dalgaard T.S."/>
            <person name="Juul-Madsen H.R."/>
        </authorList>
    </citation>
    <scope>NUCLEOTIDE SEQUENCE [LARGE SCALE GENOMIC DNA]</scope>
    <source>
        <strain evidence="1 2">CECT 8886</strain>
    </source>
</reference>
<proteinExistence type="predicted"/>